<organism evidence="2 3">
    <name type="scientific">Modicisalibacter muralis</name>
    <dbReference type="NCBI Taxonomy" id="119000"/>
    <lineage>
        <taxon>Bacteria</taxon>
        <taxon>Pseudomonadati</taxon>
        <taxon>Pseudomonadota</taxon>
        <taxon>Gammaproteobacteria</taxon>
        <taxon>Oceanospirillales</taxon>
        <taxon>Halomonadaceae</taxon>
        <taxon>Modicisalibacter</taxon>
    </lineage>
</organism>
<dbReference type="Proteomes" id="UP000198654">
    <property type="component" value="Unassembled WGS sequence"/>
</dbReference>
<dbReference type="AlphaFoldDB" id="A0A1G9MVN0"/>
<feature type="region of interest" description="Disordered" evidence="1">
    <location>
        <begin position="101"/>
        <end position="123"/>
    </location>
</feature>
<evidence type="ECO:0000313" key="2">
    <source>
        <dbReference type="EMBL" id="SDL78288.1"/>
    </source>
</evidence>
<dbReference type="RefSeq" id="WP_089729118.1">
    <property type="nucleotide sequence ID" value="NZ_FNGI01000007.1"/>
</dbReference>
<name>A0A1G9MVN0_9GAMM</name>
<accession>A0A1G9MVN0</accession>
<evidence type="ECO:0000256" key="1">
    <source>
        <dbReference type="SAM" id="MobiDB-lite"/>
    </source>
</evidence>
<sequence>MRELMELNDLQQSVIDVLFEAGAVSMHSSLPRESIQNALATVPGLVEITGNALGPCLAGLNRRGLVQKHLNECWSLTDESAQMVSADEEDDAPVTWSPGYVGNPDDETLAGTGEGEALPEDGQQERECSVQPETLALGPGRIQKLTHGLSTSINQLRNQHDDELQAELLAVIDGLGELAAQEYKRTADPCIGDLPGVCAELRRRVERARICSDVSDEVAA</sequence>
<proteinExistence type="predicted"/>
<evidence type="ECO:0000313" key="3">
    <source>
        <dbReference type="Proteomes" id="UP000198654"/>
    </source>
</evidence>
<keyword evidence="3" id="KW-1185">Reference proteome</keyword>
<reference evidence="2 3" key="1">
    <citation type="submission" date="2016-10" db="EMBL/GenBank/DDBJ databases">
        <authorList>
            <person name="de Groot N.N."/>
        </authorList>
    </citation>
    <scope>NUCLEOTIDE SEQUENCE [LARGE SCALE GENOMIC DNA]</scope>
    <source>
        <strain evidence="2 3">DSM 14789</strain>
    </source>
</reference>
<gene>
    <name evidence="2" type="ORF">SAMN05661010_02539</name>
</gene>
<protein>
    <submittedName>
        <fullName evidence="2">Uncharacterized protein</fullName>
    </submittedName>
</protein>
<dbReference type="STRING" id="119000.SAMN05661010_02539"/>
<dbReference type="EMBL" id="FNGI01000007">
    <property type="protein sequence ID" value="SDL78288.1"/>
    <property type="molecule type" value="Genomic_DNA"/>
</dbReference>